<evidence type="ECO:0000256" key="3">
    <source>
        <dbReference type="ARBA" id="ARBA00022475"/>
    </source>
</evidence>
<evidence type="ECO:0000256" key="2">
    <source>
        <dbReference type="ARBA" id="ARBA00022448"/>
    </source>
</evidence>
<evidence type="ECO:0000259" key="9">
    <source>
        <dbReference type="PROSITE" id="PS50928"/>
    </source>
</evidence>
<comment type="subcellular location">
    <subcellularLocation>
        <location evidence="1">Cell inner membrane</location>
        <topology evidence="1">Multi-pass membrane protein</topology>
    </subcellularLocation>
    <subcellularLocation>
        <location evidence="8">Cell membrane</location>
        <topology evidence="8">Multi-pass membrane protein</topology>
    </subcellularLocation>
</comment>
<evidence type="ECO:0000256" key="5">
    <source>
        <dbReference type="ARBA" id="ARBA00022692"/>
    </source>
</evidence>
<dbReference type="PROSITE" id="PS50928">
    <property type="entry name" value="ABC_TM1"/>
    <property type="match status" value="2"/>
</dbReference>
<feature type="transmembrane region" description="Helical" evidence="8">
    <location>
        <begin position="161"/>
        <end position="183"/>
    </location>
</feature>
<organism evidence="10 11">
    <name type="scientific">Thermoleophilum album</name>
    <dbReference type="NCBI Taxonomy" id="29539"/>
    <lineage>
        <taxon>Bacteria</taxon>
        <taxon>Bacillati</taxon>
        <taxon>Actinomycetota</taxon>
        <taxon>Thermoleophilia</taxon>
        <taxon>Thermoleophilales</taxon>
        <taxon>Thermoleophilaceae</taxon>
        <taxon>Thermoleophilum</taxon>
    </lineage>
</organism>
<dbReference type="Gene3D" id="1.10.3720.10">
    <property type="entry name" value="MetI-like"/>
    <property type="match status" value="2"/>
</dbReference>
<evidence type="ECO:0000256" key="1">
    <source>
        <dbReference type="ARBA" id="ARBA00004429"/>
    </source>
</evidence>
<evidence type="ECO:0000256" key="4">
    <source>
        <dbReference type="ARBA" id="ARBA00022519"/>
    </source>
</evidence>
<reference evidence="11" key="1">
    <citation type="submission" date="2016-10" db="EMBL/GenBank/DDBJ databases">
        <authorList>
            <person name="Varghese N."/>
            <person name="Submissions S."/>
        </authorList>
    </citation>
    <scope>NUCLEOTIDE SEQUENCE [LARGE SCALE GENOMIC DNA]</scope>
    <source>
        <strain evidence="11">ATCC 35263</strain>
    </source>
</reference>
<dbReference type="GO" id="GO:0055085">
    <property type="term" value="P:transmembrane transport"/>
    <property type="evidence" value="ECO:0007669"/>
    <property type="project" value="InterPro"/>
</dbReference>
<protein>
    <submittedName>
        <fullName evidence="10">Iron(III) transport system permease protein</fullName>
    </submittedName>
</protein>
<proteinExistence type="inferred from homology"/>
<evidence type="ECO:0000256" key="7">
    <source>
        <dbReference type="ARBA" id="ARBA00023136"/>
    </source>
</evidence>
<keyword evidence="6 8" id="KW-1133">Transmembrane helix</keyword>
<dbReference type="SUPFAM" id="SSF161098">
    <property type="entry name" value="MetI-like"/>
    <property type="match status" value="2"/>
</dbReference>
<keyword evidence="4" id="KW-0997">Cell inner membrane</keyword>
<accession>A0A1H6FQR7</accession>
<feature type="transmembrane region" description="Helical" evidence="8">
    <location>
        <begin position="117"/>
        <end position="140"/>
    </location>
</feature>
<dbReference type="InterPro" id="IPR035906">
    <property type="entry name" value="MetI-like_sf"/>
</dbReference>
<name>A0A1H6FQR7_THEAL</name>
<feature type="transmembrane region" description="Helical" evidence="8">
    <location>
        <begin position="310"/>
        <end position="329"/>
    </location>
</feature>
<dbReference type="GO" id="GO:0005886">
    <property type="term" value="C:plasma membrane"/>
    <property type="evidence" value="ECO:0007669"/>
    <property type="project" value="UniProtKB-SubCell"/>
</dbReference>
<dbReference type="Proteomes" id="UP000222056">
    <property type="component" value="Unassembled WGS sequence"/>
</dbReference>
<comment type="similarity">
    <text evidence="8">Belongs to the binding-protein-dependent transport system permease family.</text>
</comment>
<feature type="transmembrane region" description="Helical" evidence="8">
    <location>
        <begin position="341"/>
        <end position="366"/>
    </location>
</feature>
<dbReference type="PANTHER" id="PTHR43357:SF3">
    <property type="entry name" value="FE(3+)-TRANSPORT SYSTEM PERMEASE PROTEIN FBPB 2"/>
    <property type="match status" value="1"/>
</dbReference>
<dbReference type="RefSeq" id="WP_177169358.1">
    <property type="nucleotide sequence ID" value="NZ_FNWJ01000001.1"/>
</dbReference>
<keyword evidence="2 8" id="KW-0813">Transport</keyword>
<feature type="transmembrane region" description="Helical" evidence="8">
    <location>
        <begin position="386"/>
        <end position="406"/>
    </location>
</feature>
<feature type="domain" description="ABC transmembrane type-1" evidence="9">
    <location>
        <begin position="48"/>
        <end position="233"/>
    </location>
</feature>
<keyword evidence="3" id="KW-1003">Cell membrane</keyword>
<feature type="domain" description="ABC transmembrane type-1" evidence="9">
    <location>
        <begin position="306"/>
        <end position="510"/>
    </location>
</feature>
<feature type="transmembrane region" description="Helical" evidence="8">
    <location>
        <begin position="52"/>
        <end position="76"/>
    </location>
</feature>
<feature type="transmembrane region" description="Helical" evidence="8">
    <location>
        <begin position="216"/>
        <end position="234"/>
    </location>
</feature>
<feature type="transmembrane region" description="Helical" evidence="8">
    <location>
        <begin position="83"/>
        <end position="105"/>
    </location>
</feature>
<dbReference type="CDD" id="cd06261">
    <property type="entry name" value="TM_PBP2"/>
    <property type="match status" value="2"/>
</dbReference>
<dbReference type="PANTHER" id="PTHR43357">
    <property type="entry name" value="INNER MEMBRANE ABC TRANSPORTER PERMEASE PROTEIN YDCV"/>
    <property type="match status" value="1"/>
</dbReference>
<dbReference type="InterPro" id="IPR000515">
    <property type="entry name" value="MetI-like"/>
</dbReference>
<evidence type="ECO:0000313" key="10">
    <source>
        <dbReference type="EMBL" id="SEH12692.1"/>
    </source>
</evidence>
<dbReference type="Pfam" id="PF00528">
    <property type="entry name" value="BPD_transp_1"/>
    <property type="match status" value="2"/>
</dbReference>
<dbReference type="AlphaFoldDB" id="A0A1H6FQR7"/>
<sequence length="539" mass="56853">MSARSSGIGTAAALVAIVVAGPLLSLPASFLVERDALSRFAVFLPDALTATVLLIVGVGLGTLVIGTFLAALVAFFEFPGRRLVEWALVLPLAMPGYVFTLFALGTVGRAVPELRSVGGAIVIFTLVLYPYVYLLARAAFLGQPRSLMEAARGLGASRLRAFVRVAMPLARPAILGGVVLALMEALADFGTVNLLGVETFTNAIYKVWFNAFDRPAAMQLATLLASITVTLLFVEQLLRGRIARVEGGGRSAGARTRLRGALGWLALSAPLLLVGVVVVAPLAQLARWALQTIRSGAVDPGFVAAARNSVLLATTAALFVCAIAALLAYSLREAATGRRRALVRLATIGYGLPGSVVAAAVIAPLAFLDERIAALPFWPERAPLPFTGTVLGLLFAYCVRFLAIGFQPVRAALERIPRSFDEAARSLGADEGGVVRRVHVPLLRPSLLTAGVLVFAETMKELPATVLLRPLGGDTLAVKVWQATAESLWQVAALPALLIVACSLMPVVLAIRLSLPAAGRRRRRAFIAERDLLGIEAPA</sequence>
<gene>
    <name evidence="10" type="ORF">SAMN02745716_1175</name>
</gene>
<feature type="transmembrane region" description="Helical" evidence="8">
    <location>
        <begin position="264"/>
        <end position="290"/>
    </location>
</feature>
<dbReference type="EMBL" id="FNWJ01000001">
    <property type="protein sequence ID" value="SEH12692.1"/>
    <property type="molecule type" value="Genomic_DNA"/>
</dbReference>
<keyword evidence="11" id="KW-1185">Reference proteome</keyword>
<evidence type="ECO:0000256" key="6">
    <source>
        <dbReference type="ARBA" id="ARBA00022989"/>
    </source>
</evidence>
<keyword evidence="7 8" id="KW-0472">Membrane</keyword>
<feature type="transmembrane region" description="Helical" evidence="8">
    <location>
        <begin position="12"/>
        <end position="32"/>
    </location>
</feature>
<evidence type="ECO:0000256" key="8">
    <source>
        <dbReference type="RuleBase" id="RU363032"/>
    </source>
</evidence>
<evidence type="ECO:0000313" key="11">
    <source>
        <dbReference type="Proteomes" id="UP000222056"/>
    </source>
</evidence>
<keyword evidence="5 8" id="KW-0812">Transmembrane</keyword>
<dbReference type="STRING" id="29539.SAMN02745716_1175"/>
<feature type="transmembrane region" description="Helical" evidence="8">
    <location>
        <begin position="488"/>
        <end position="515"/>
    </location>
</feature>